<name>U1MPR5_9EURY</name>
<gene>
    <name evidence="4" type="ORF">J07HQW1_01983</name>
</gene>
<feature type="region of interest" description="Disordered" evidence="1">
    <location>
        <begin position="104"/>
        <end position="126"/>
    </location>
</feature>
<evidence type="ECO:0000256" key="1">
    <source>
        <dbReference type="SAM" id="MobiDB-lite"/>
    </source>
</evidence>
<feature type="transmembrane region" description="Helical" evidence="2">
    <location>
        <begin position="12"/>
        <end position="35"/>
    </location>
</feature>
<keyword evidence="2" id="KW-1133">Transmembrane helix</keyword>
<evidence type="ECO:0000313" key="4">
    <source>
        <dbReference type="EMBL" id="ERG91949.1"/>
    </source>
</evidence>
<keyword evidence="2" id="KW-0472">Membrane</keyword>
<dbReference type="EMBL" id="KE356560">
    <property type="protein sequence ID" value="ERG91949.1"/>
    <property type="molecule type" value="Genomic_DNA"/>
</dbReference>
<evidence type="ECO:0000259" key="3">
    <source>
        <dbReference type="Pfam" id="PF09851"/>
    </source>
</evidence>
<proteinExistence type="predicted"/>
<sequence length="126" mass="14117">MSPRENPHSNEATMIAIAAGVVTILTLLLGFGLLIADVSYFWVAFPVGFGGVLPLTIGLMRLFRRRSQTTNQTSEDDPINTLRERYASGELTDEAFENQVEKLVETESDGDRPDFSHSEREVEREK</sequence>
<keyword evidence="2" id="KW-0812">Transmembrane</keyword>
<feature type="domain" description="SHOCT" evidence="3">
    <location>
        <begin position="77"/>
        <end position="103"/>
    </location>
</feature>
<dbReference type="Pfam" id="PF09851">
    <property type="entry name" value="SHOCT"/>
    <property type="match status" value="1"/>
</dbReference>
<protein>
    <submittedName>
        <fullName evidence="4">Putative membrane protein (DUF2078)</fullName>
    </submittedName>
</protein>
<evidence type="ECO:0000256" key="2">
    <source>
        <dbReference type="SAM" id="Phobius"/>
    </source>
</evidence>
<organism evidence="4 5">
    <name type="scientific">Haloquadratum walsbyi J07HQW1</name>
    <dbReference type="NCBI Taxonomy" id="1238424"/>
    <lineage>
        <taxon>Archaea</taxon>
        <taxon>Methanobacteriati</taxon>
        <taxon>Methanobacteriota</taxon>
        <taxon>Stenosarchaea group</taxon>
        <taxon>Halobacteria</taxon>
        <taxon>Halobacteriales</taxon>
        <taxon>Haloferacaceae</taxon>
        <taxon>Haloquadratum</taxon>
    </lineage>
</organism>
<accession>U1MPR5</accession>
<dbReference type="HOGENOM" id="CLU_137730_1_0_2"/>
<evidence type="ECO:0000313" key="5">
    <source>
        <dbReference type="Proteomes" id="UP000030649"/>
    </source>
</evidence>
<dbReference type="Proteomes" id="UP000030649">
    <property type="component" value="Unassembled WGS sequence"/>
</dbReference>
<reference evidence="4 5" key="1">
    <citation type="journal article" date="2013" name="PLoS ONE">
        <title>Assembly-driven community genomics of a hypersaline microbial ecosystem.</title>
        <authorList>
            <person name="Podell S."/>
            <person name="Ugalde J.A."/>
            <person name="Narasingarao P."/>
            <person name="Banfield J.F."/>
            <person name="Heidelberg K.B."/>
            <person name="Allen E.E."/>
        </authorList>
    </citation>
    <scope>NUCLEOTIDE SEQUENCE [LARGE SCALE GENOMIC DNA]</scope>
    <source>
        <strain evidence="5">J07HQW1</strain>
    </source>
</reference>
<dbReference type="InterPro" id="IPR018649">
    <property type="entry name" value="SHOCT"/>
</dbReference>
<dbReference type="AlphaFoldDB" id="U1MPR5"/>
<feature type="transmembrane region" description="Helical" evidence="2">
    <location>
        <begin position="41"/>
        <end position="63"/>
    </location>
</feature>